<reference evidence="1" key="1">
    <citation type="submission" date="2017-05" db="EMBL/GenBank/DDBJ databases">
        <authorList>
            <person name="Varghese N."/>
            <person name="Submissions S."/>
        </authorList>
    </citation>
    <scope>NUCLEOTIDE SEQUENCE</scope>
    <source>
        <strain evidence="1">DSM 18763</strain>
    </source>
</reference>
<dbReference type="RefSeq" id="WP_265135037.1">
    <property type="nucleotide sequence ID" value="NZ_FXTX01000029.1"/>
</dbReference>
<dbReference type="AlphaFoldDB" id="A0AA45WQ79"/>
<evidence type="ECO:0008006" key="3">
    <source>
        <dbReference type="Google" id="ProtNLM"/>
    </source>
</evidence>
<organism evidence="1 2">
    <name type="scientific">Venenivibrio stagnispumantis</name>
    <dbReference type="NCBI Taxonomy" id="407998"/>
    <lineage>
        <taxon>Bacteria</taxon>
        <taxon>Pseudomonadati</taxon>
        <taxon>Aquificota</taxon>
        <taxon>Aquificia</taxon>
        <taxon>Aquificales</taxon>
        <taxon>Hydrogenothermaceae</taxon>
        <taxon>Venenivibrio</taxon>
    </lineage>
</organism>
<dbReference type="Proteomes" id="UP001157947">
    <property type="component" value="Unassembled WGS sequence"/>
</dbReference>
<dbReference type="SUPFAM" id="SSF56747">
    <property type="entry name" value="Prim-pol domain"/>
    <property type="match status" value="1"/>
</dbReference>
<evidence type="ECO:0000313" key="1">
    <source>
        <dbReference type="EMBL" id="SMP23423.1"/>
    </source>
</evidence>
<dbReference type="EMBL" id="FXTX01000029">
    <property type="protein sequence ID" value="SMP23423.1"/>
    <property type="molecule type" value="Genomic_DNA"/>
</dbReference>
<name>A0AA45WQ79_9AQUI</name>
<accession>A0AA45WQ79</accession>
<comment type="caution">
    <text evidence="1">The sequence shown here is derived from an EMBL/GenBank/DDBJ whole genome shotgun (WGS) entry which is preliminary data.</text>
</comment>
<protein>
    <recommendedName>
        <fullName evidence="3">DNA primase/polymerase bifunctional N-terminal domain-containing protein</fullName>
    </recommendedName>
</protein>
<proteinExistence type="predicted"/>
<evidence type="ECO:0000313" key="2">
    <source>
        <dbReference type="Proteomes" id="UP001157947"/>
    </source>
</evidence>
<gene>
    <name evidence="1" type="ORF">SAMN06264868_1296</name>
</gene>
<sequence length="806" mass="94092">MEVKTAKRENGKVAPTTFRNSNNIISNLSEKVNSFNREKILEYVKKAYEKGFIVVPSQSNEKGIFKRPVWQGKVKEQLKVWNYETFLKATQKLEKFGFGIVAGKQPNNLYVNVLDFDCDKQDTEELSKLANALQEIAGEDEIKIKKLLNGQETTQSGRLHYFFLTTEPVVVNTKKIQHGQKIKDNGGFEPGFIELFTESNRFVALYEGILIDTEKEPVILRDLHIFTQEEVNTLLKEFGFLKEEKNKPAKEKKSEVVNFNGIIDFEKLKEVIKRGYKEGSRQNIIMYLSGFLKKSGIDYETAKDFVKEIATQMHDEEIESRLNAVEYTYKKANEDEIKGLSGLQEEGYSKDDILSCLLNNENTKKKKTSLNYKYSNNILTIEKNKKKISFYIPPCVESLLKEAAGKRLSGEDEYYFLLAIANIFKLNRLQTADNVKLKSEEFYLIIEELFNVRILNSKYIYTIEKEQELEKSFTFCYNKLTEKHCSENCTKREYCINKKTEIKEIVKDEKNNESEIKVKIADREYTLQSKYYARKQFKEFLATYNMLHATTIITNLIFANIPRTAKIVKKDKFFIENQFESLFIEHLYSMGAKRYSTFSIGLPKSKKLEDLYIFARKDDFEKLINEIAKKQKIELSPDKVKTLLSKLNFKEQPRKVKGISVRVVIIPLSYIKSQDEDLYIDMLENYMHSINDNNIIEQIKEELTKLRPQEQQEEIKEIDSDKLNELVKEIGTSGEIIEEEKQASNEMQNNSEPPKEEELIDIVEWASILRTQGFSDYEILQNAKERRFSEAKIRRLETFLAEVIDF</sequence>
<keyword evidence="2" id="KW-1185">Reference proteome</keyword>